<gene>
    <name evidence="2" type="ORF">SCA03_21110</name>
</gene>
<keyword evidence="3" id="KW-1185">Reference proteome</keyword>
<comment type="caution">
    <text evidence="2">The sequence shown here is derived from an EMBL/GenBank/DDBJ whole genome shotgun (WGS) entry which is preliminary data.</text>
</comment>
<proteinExistence type="predicted"/>
<evidence type="ECO:0000313" key="2">
    <source>
        <dbReference type="EMBL" id="GEB49560.1"/>
    </source>
</evidence>
<dbReference type="RefSeq" id="WP_030885255.1">
    <property type="nucleotide sequence ID" value="NZ_BJMM01000007.1"/>
</dbReference>
<dbReference type="AlphaFoldDB" id="A0A4Y3R080"/>
<dbReference type="SMART" id="SM00943">
    <property type="entry name" value="Prim-Pol"/>
    <property type="match status" value="1"/>
</dbReference>
<name>A0A4Y3R080_STRCI</name>
<dbReference type="Pfam" id="PF09250">
    <property type="entry name" value="Prim-Pol"/>
    <property type="match status" value="1"/>
</dbReference>
<dbReference type="InterPro" id="IPR015330">
    <property type="entry name" value="DNA_primase/pol_bifunc_N"/>
</dbReference>
<feature type="domain" description="DNA primase/polymerase bifunctional N-terminal" evidence="1">
    <location>
        <begin position="32"/>
        <end position="228"/>
    </location>
</feature>
<evidence type="ECO:0000313" key="3">
    <source>
        <dbReference type="Proteomes" id="UP000319210"/>
    </source>
</evidence>
<accession>A0A4Y3R080</accession>
<organism evidence="2 3">
    <name type="scientific">Streptomyces cacaoi</name>
    <dbReference type="NCBI Taxonomy" id="1898"/>
    <lineage>
        <taxon>Bacteria</taxon>
        <taxon>Bacillati</taxon>
        <taxon>Actinomycetota</taxon>
        <taxon>Actinomycetes</taxon>
        <taxon>Kitasatosporales</taxon>
        <taxon>Streptomycetaceae</taxon>
        <taxon>Streptomyces</taxon>
    </lineage>
</organism>
<evidence type="ECO:0000259" key="1">
    <source>
        <dbReference type="SMART" id="SM00943"/>
    </source>
</evidence>
<dbReference type="EMBL" id="BJMM01000007">
    <property type="protein sequence ID" value="GEB49560.1"/>
    <property type="molecule type" value="Genomic_DNA"/>
</dbReference>
<protein>
    <submittedName>
        <fullName evidence="2">DNA primase</fullName>
    </submittedName>
</protein>
<dbReference type="Proteomes" id="UP000319210">
    <property type="component" value="Unassembled WGS sequence"/>
</dbReference>
<sequence>MVVEETITLPAGARATRLIPRQRTESSPLDHAVRYAQERAWDVFPGTWLEADAGVPRCSCGASGCTAPGAHPARRDWSGEVTGSATTARRLWAERPRAAVLLPTGRAFDALEVPQMAGCLALARLERTARTAPAGSAATATAAPGPVTCTPDGRMVFFVLPGTAPRLADAVRKLGHSPGALPLTVRGEGDWVAAPPTRLGTRGSVQWARQPTAANRWLPDATELLPALVYACYATGATAPAG</sequence>
<reference evidence="2 3" key="1">
    <citation type="submission" date="2019-06" db="EMBL/GenBank/DDBJ databases">
        <title>Whole genome shotgun sequence of Streptomyces cacaoi subsp. cacaoi NBRC 12748.</title>
        <authorList>
            <person name="Hosoyama A."/>
            <person name="Uohara A."/>
            <person name="Ohji S."/>
            <person name="Ichikawa N."/>
        </authorList>
    </citation>
    <scope>NUCLEOTIDE SEQUENCE [LARGE SCALE GENOMIC DNA]</scope>
    <source>
        <strain evidence="2 3">NBRC 12748</strain>
    </source>
</reference>